<reference evidence="1" key="1">
    <citation type="journal article" date="2021" name="PeerJ">
        <title>Extensive microbial diversity within the chicken gut microbiome revealed by metagenomics and culture.</title>
        <authorList>
            <person name="Gilroy R."/>
            <person name="Ravi A."/>
            <person name="Getino M."/>
            <person name="Pursley I."/>
            <person name="Horton D.L."/>
            <person name="Alikhan N.F."/>
            <person name="Baker D."/>
            <person name="Gharbi K."/>
            <person name="Hall N."/>
            <person name="Watson M."/>
            <person name="Adriaenssens E.M."/>
            <person name="Foster-Nyarko E."/>
            <person name="Jarju S."/>
            <person name="Secka A."/>
            <person name="Antonio M."/>
            <person name="Oren A."/>
            <person name="Chaudhuri R.R."/>
            <person name="La Ragione R."/>
            <person name="Hildebrand F."/>
            <person name="Pallen M.J."/>
        </authorList>
    </citation>
    <scope>NUCLEOTIDE SEQUENCE</scope>
    <source>
        <strain evidence="1">ChiSxjej3B15-572</strain>
    </source>
</reference>
<sequence length="138" mass="16157">MKSNIIYPPLVETAYNMWPNSEWLEEHCKHTKPDVYRCLVANNVMDKYGHPTQTAINCGQVILIGNPLIRQAKNIYPVLQGIPDQFFIKKQEQLYLKTYAIHEAAEHVLEDQNATAEQQELAKRLLERLDAVYREFNW</sequence>
<protein>
    <submittedName>
        <fullName evidence="1">Uncharacterized protein</fullName>
    </submittedName>
</protein>
<dbReference type="AlphaFoldDB" id="A0A9D2ALB2"/>
<name>A0A9D2ALB2_9LACO</name>
<evidence type="ECO:0000313" key="2">
    <source>
        <dbReference type="Proteomes" id="UP000824231"/>
    </source>
</evidence>
<dbReference type="Proteomes" id="UP000824231">
    <property type="component" value="Unassembled WGS sequence"/>
</dbReference>
<organism evidence="1 2">
    <name type="scientific">Candidatus Limosilactobacillus merdigallinarum</name>
    <dbReference type="NCBI Taxonomy" id="2838652"/>
    <lineage>
        <taxon>Bacteria</taxon>
        <taxon>Bacillati</taxon>
        <taxon>Bacillota</taxon>
        <taxon>Bacilli</taxon>
        <taxon>Lactobacillales</taxon>
        <taxon>Lactobacillaceae</taxon>
        <taxon>Limosilactobacillus</taxon>
    </lineage>
</organism>
<reference evidence="1" key="2">
    <citation type="submission" date="2021-04" db="EMBL/GenBank/DDBJ databases">
        <authorList>
            <person name="Gilroy R."/>
        </authorList>
    </citation>
    <scope>NUCLEOTIDE SEQUENCE</scope>
    <source>
        <strain evidence="1">ChiSxjej3B15-572</strain>
    </source>
</reference>
<proteinExistence type="predicted"/>
<accession>A0A9D2ALB2</accession>
<dbReference type="EMBL" id="DXFH01000013">
    <property type="protein sequence ID" value="HIX35600.1"/>
    <property type="molecule type" value="Genomic_DNA"/>
</dbReference>
<comment type="caution">
    <text evidence="1">The sequence shown here is derived from an EMBL/GenBank/DDBJ whole genome shotgun (WGS) entry which is preliminary data.</text>
</comment>
<evidence type="ECO:0000313" key="1">
    <source>
        <dbReference type="EMBL" id="HIX35600.1"/>
    </source>
</evidence>
<gene>
    <name evidence="1" type="ORF">H9856_04280</name>
</gene>